<feature type="domain" description="HTH IS21-type" evidence="2">
    <location>
        <begin position="306"/>
        <end position="370"/>
    </location>
</feature>
<dbReference type="AlphaFoldDB" id="A0A427T7L4"/>
<protein>
    <submittedName>
        <fullName evidence="3">ISL3 family transposase</fullName>
    </submittedName>
</protein>
<dbReference type="OrthoDB" id="3238779at2"/>
<dbReference type="InterPro" id="IPR002560">
    <property type="entry name" value="Transposase_DDE"/>
</dbReference>
<name>A0A427T7L4_9PSEU</name>
<dbReference type="Pfam" id="PF14690">
    <property type="entry name" value="Zn_ribbon_ISL3"/>
    <property type="match status" value="1"/>
</dbReference>
<dbReference type="InterPro" id="IPR017894">
    <property type="entry name" value="HTH_IS21_transposase_type"/>
</dbReference>
<dbReference type="PROSITE" id="PS50531">
    <property type="entry name" value="HTH_IS21"/>
    <property type="match status" value="1"/>
</dbReference>
<evidence type="ECO:0000313" key="4">
    <source>
        <dbReference type="Proteomes" id="UP000267081"/>
    </source>
</evidence>
<proteinExistence type="predicted"/>
<keyword evidence="4" id="KW-1185">Reference proteome</keyword>
<sequence length="543" mass="59532">MIDIVVAVCSTSPQLAGILLLDLPNVVLTDLRAEGGELRGVIHVEASGAQCPACGTWSARVHGNYTRSVNDLPTVGRRTILTVRVRRFVCEAKQCPRRTFAEQVPGLTRRHSRWSERLRSTVATIGLALAGRAGARLCAALGIKSCRSTVLRRVGELPDPAPSDPRVVGVDEYAQRKGHVYGTVLVDVETHRPVDLLPNREASTVAEWLSERPGIEVVCRDRATFYAEAATVGAPQAVQVADRWHLWHNLTQTVERCVSRHSACIRAALSTTDVPAPSGSDADSSNDQEQVSPWPTGHRFADRVRATHAAVHELLAAGHSQRAIARHLGMGGKTVARYARAATPEALFSGQWQNRPSKLDPFKAHLRQRWADGATNAWALWKEIGALGYAGGYGAVRDHLRTMRTVPQAVALKPPSPRRVSGWITTRPEMLPEPHRRRLQAILAHCPELTALVEHVGTFADMLTTLQGERLGQWLVDVRGDDLPSLHNFAAGLERDLAAVTAGLTLPWNSGVVEGHVNRIKMLKRQMYGRAGFHLLRKRVLLA</sequence>
<evidence type="ECO:0000256" key="1">
    <source>
        <dbReference type="SAM" id="MobiDB-lite"/>
    </source>
</evidence>
<dbReference type="NCBIfam" id="NF033550">
    <property type="entry name" value="transpos_ISL3"/>
    <property type="match status" value="1"/>
</dbReference>
<evidence type="ECO:0000259" key="2">
    <source>
        <dbReference type="PROSITE" id="PS50531"/>
    </source>
</evidence>
<dbReference type="EMBL" id="RSEC01000048">
    <property type="protein sequence ID" value="RSD16346.1"/>
    <property type="molecule type" value="Genomic_DNA"/>
</dbReference>
<evidence type="ECO:0000313" key="3">
    <source>
        <dbReference type="EMBL" id="RSD16346.1"/>
    </source>
</evidence>
<dbReference type="InterPro" id="IPR047951">
    <property type="entry name" value="Transpos_ISL3"/>
</dbReference>
<dbReference type="Pfam" id="PF01610">
    <property type="entry name" value="DDE_Tnp_ISL3"/>
    <property type="match status" value="2"/>
</dbReference>
<comment type="caution">
    <text evidence="3">The sequence shown here is derived from an EMBL/GenBank/DDBJ whole genome shotgun (WGS) entry which is preliminary data.</text>
</comment>
<dbReference type="RefSeq" id="WP_125311224.1">
    <property type="nucleotide sequence ID" value="NZ_RSEC01000048.1"/>
</dbReference>
<feature type="region of interest" description="Disordered" evidence="1">
    <location>
        <begin position="272"/>
        <end position="296"/>
    </location>
</feature>
<dbReference type="InterPro" id="IPR029261">
    <property type="entry name" value="Transposase_Znf"/>
</dbReference>
<dbReference type="Proteomes" id="UP000267081">
    <property type="component" value="Unassembled WGS sequence"/>
</dbReference>
<dbReference type="PANTHER" id="PTHR33498">
    <property type="entry name" value="TRANSPOSASE FOR INSERTION SEQUENCE ELEMENT IS1557"/>
    <property type="match status" value="1"/>
</dbReference>
<accession>A0A427T7L4</accession>
<reference evidence="3 4" key="1">
    <citation type="submission" date="2018-12" db="EMBL/GenBank/DDBJ databases">
        <title>Amycolatopsis eburnea sp. nov. actinomycete associate with arbuscular mycorrhiza fungal spore.</title>
        <authorList>
            <person name="Lumyong S."/>
            <person name="Chaiya L."/>
        </authorList>
    </citation>
    <scope>NUCLEOTIDE SEQUENCE [LARGE SCALE GENOMIC DNA]</scope>
    <source>
        <strain evidence="3 4">GLM-1</strain>
    </source>
</reference>
<organism evidence="3 4">
    <name type="scientific">Amycolatopsis eburnea</name>
    <dbReference type="NCBI Taxonomy" id="2267691"/>
    <lineage>
        <taxon>Bacteria</taxon>
        <taxon>Bacillati</taxon>
        <taxon>Actinomycetota</taxon>
        <taxon>Actinomycetes</taxon>
        <taxon>Pseudonocardiales</taxon>
        <taxon>Pseudonocardiaceae</taxon>
        <taxon>Amycolatopsis</taxon>
    </lineage>
</organism>
<feature type="compositionally biased region" description="Polar residues" evidence="1">
    <location>
        <begin position="281"/>
        <end position="293"/>
    </location>
</feature>
<dbReference type="Gene3D" id="1.10.10.60">
    <property type="entry name" value="Homeodomain-like"/>
    <property type="match status" value="1"/>
</dbReference>
<gene>
    <name evidence="3" type="ORF">EIY87_22090</name>
</gene>
<dbReference type="PANTHER" id="PTHR33498:SF1">
    <property type="entry name" value="TRANSPOSASE FOR INSERTION SEQUENCE ELEMENT IS1557"/>
    <property type="match status" value="1"/>
</dbReference>